<feature type="domain" description="Sulfatase-modifying factor enzyme-like" evidence="1">
    <location>
        <begin position="412"/>
        <end position="470"/>
    </location>
</feature>
<evidence type="ECO:0000313" key="2">
    <source>
        <dbReference type="EMBL" id="ETW93013.1"/>
    </source>
</evidence>
<organism evidence="2 3">
    <name type="scientific">Entotheonella factor</name>
    <dbReference type="NCBI Taxonomy" id="1429438"/>
    <lineage>
        <taxon>Bacteria</taxon>
        <taxon>Pseudomonadati</taxon>
        <taxon>Nitrospinota/Tectimicrobiota group</taxon>
        <taxon>Candidatus Tectimicrobiota</taxon>
        <taxon>Candidatus Entotheonellia</taxon>
        <taxon>Candidatus Entotheonellales</taxon>
        <taxon>Candidatus Entotheonellaceae</taxon>
        <taxon>Candidatus Entotheonella</taxon>
    </lineage>
</organism>
<dbReference type="GO" id="GO:0120147">
    <property type="term" value="F:formylglycine-generating oxidase activity"/>
    <property type="evidence" value="ECO:0007669"/>
    <property type="project" value="TreeGrafter"/>
</dbReference>
<dbReference type="InterPro" id="IPR005532">
    <property type="entry name" value="SUMF_dom"/>
</dbReference>
<reference evidence="2 3" key="1">
    <citation type="journal article" date="2014" name="Nature">
        <title>An environmental bacterial taxon with a large and distinct metabolic repertoire.</title>
        <authorList>
            <person name="Wilson M.C."/>
            <person name="Mori T."/>
            <person name="Ruckert C."/>
            <person name="Uria A.R."/>
            <person name="Helf M.J."/>
            <person name="Takada K."/>
            <person name="Gernert C."/>
            <person name="Steffens U.A."/>
            <person name="Heycke N."/>
            <person name="Schmitt S."/>
            <person name="Rinke C."/>
            <person name="Helfrich E.J."/>
            <person name="Brachmann A.O."/>
            <person name="Gurgui C."/>
            <person name="Wakimoto T."/>
            <person name="Kracht M."/>
            <person name="Crusemann M."/>
            <person name="Hentschel U."/>
            <person name="Abe I."/>
            <person name="Matsunaga S."/>
            <person name="Kalinowski J."/>
            <person name="Takeyama H."/>
            <person name="Piel J."/>
        </authorList>
    </citation>
    <scope>NUCLEOTIDE SEQUENCE [LARGE SCALE GENOMIC DNA]</scope>
    <source>
        <strain evidence="3">TSY1</strain>
    </source>
</reference>
<dbReference type="SUPFAM" id="SSF56436">
    <property type="entry name" value="C-type lectin-like"/>
    <property type="match status" value="1"/>
</dbReference>
<dbReference type="PANTHER" id="PTHR23150:SF19">
    <property type="entry name" value="FORMYLGLYCINE-GENERATING ENZYME"/>
    <property type="match status" value="1"/>
</dbReference>
<dbReference type="InterPro" id="IPR042095">
    <property type="entry name" value="SUMF_sf"/>
</dbReference>
<feature type="domain" description="Sulfatase-modifying factor enzyme-like" evidence="1">
    <location>
        <begin position="471"/>
        <end position="626"/>
    </location>
</feature>
<dbReference type="PANTHER" id="PTHR23150">
    <property type="entry name" value="SULFATASE MODIFYING FACTOR 1, 2"/>
    <property type="match status" value="1"/>
</dbReference>
<dbReference type="InterPro" id="IPR016187">
    <property type="entry name" value="CTDL_fold"/>
</dbReference>
<sequence length="632" mass="71174">MSRVADGFGGGVDWSPEQRTELLNWLTLCSCHEGHIEPGSPLDRALDYWLARYRDEAAVRQVHESALLPWSQTPVAQRHHMEIAFLELWRQPDRAVKTLYRLSLTLGDDIRERLSRLMAWDRRGAPSSTQVMLPWKVANRPAYVRWMLARLGFGSDEADAAQLLKPPAVLGLAWGVCGGLALASLIWLASLLMASGEPVLVPEVPEAVRQVVIWETYRTGLNTYDLVLGTAKGLQLYRSVPARSRIRVRWQWTVHVNIQVLGESERWHAGTLPQPIRPCDPAWPMRSLVVIEAERGASEAGQLAMRLLDRGSADVVLMGRDWQQQLSQVIQDGVRTERDQLVMILPPESVQPPVRFAGAIGVIRTDDLPALVEALEFEGVEPLETIWPGATIIQGAPLLHGLPRQDEESGVTFVEVCGGTFTMGSDDVRKNEDGKDVFRDEKPKHPVTLSIFEISQTEITRAQYGQAANDDGTLPAGNVTWHQAKAFCEQRGWALPTEAEWEYAARGGTTSKWSFGDDEERLDDYAWSRRLDINPVGKKLPNPLGLFDIHGNAVEWVEDCYDAETYAKRTGEGFTFVVNPQIDKPCHYRVLRGGWSDFDPEGLRSAFRFRDESEVRYEVVGFRCVRRLRRQP</sequence>
<protein>
    <recommendedName>
        <fullName evidence="1">Sulfatase-modifying factor enzyme-like domain-containing protein</fullName>
    </recommendedName>
</protein>
<dbReference type="EMBL" id="AZHW01001328">
    <property type="protein sequence ID" value="ETW93013.1"/>
    <property type="molecule type" value="Genomic_DNA"/>
</dbReference>
<comment type="caution">
    <text evidence="2">The sequence shown here is derived from an EMBL/GenBank/DDBJ whole genome shotgun (WGS) entry which is preliminary data.</text>
</comment>
<proteinExistence type="predicted"/>
<dbReference type="InterPro" id="IPR051043">
    <property type="entry name" value="Sulfatase_Mod_Factor_Kinase"/>
</dbReference>
<dbReference type="HOGENOM" id="CLU_432576_0_0_7"/>
<dbReference type="Gene3D" id="3.90.1580.10">
    <property type="entry name" value="paralog of FGE (formylglycine-generating enzyme)"/>
    <property type="match status" value="1"/>
</dbReference>
<keyword evidence="3" id="KW-1185">Reference proteome</keyword>
<dbReference type="AlphaFoldDB" id="W4L4I0"/>
<evidence type="ECO:0000259" key="1">
    <source>
        <dbReference type="Pfam" id="PF03781"/>
    </source>
</evidence>
<gene>
    <name evidence="2" type="ORF">ETSY1_41100</name>
</gene>
<dbReference type="Pfam" id="PF03781">
    <property type="entry name" value="FGE-sulfatase"/>
    <property type="match status" value="2"/>
</dbReference>
<evidence type="ECO:0000313" key="3">
    <source>
        <dbReference type="Proteomes" id="UP000019141"/>
    </source>
</evidence>
<dbReference type="Proteomes" id="UP000019141">
    <property type="component" value="Unassembled WGS sequence"/>
</dbReference>
<accession>W4L4I0</accession>
<name>W4L4I0_ENTF1</name>